<feature type="non-terminal residue" evidence="3">
    <location>
        <position position="373"/>
    </location>
</feature>
<dbReference type="GO" id="GO:0051087">
    <property type="term" value="F:protein-folding chaperone binding"/>
    <property type="evidence" value="ECO:0007669"/>
    <property type="project" value="InterPro"/>
</dbReference>
<comment type="caution">
    <text evidence="3">The sequence shown here is derived from an EMBL/GenBank/DDBJ whole genome shotgun (WGS) entry which is preliminary data.</text>
</comment>
<keyword evidence="4" id="KW-1185">Reference proteome</keyword>
<dbReference type="PANTHER" id="PTHR33322">
    <property type="entry name" value="BAG DOMAIN CONTAINING PROTEIN, EXPRESSED"/>
    <property type="match status" value="1"/>
</dbReference>
<proteinExistence type="predicted"/>
<dbReference type="InterPro" id="IPR040400">
    <property type="entry name" value="BAG5/6/7/8"/>
</dbReference>
<dbReference type="InterPro" id="IPR003103">
    <property type="entry name" value="BAG_domain"/>
</dbReference>
<evidence type="ECO:0000256" key="1">
    <source>
        <dbReference type="ARBA" id="ARBA00023186"/>
    </source>
</evidence>
<keyword evidence="1" id="KW-0143">Chaperone</keyword>
<protein>
    <recommendedName>
        <fullName evidence="2">BAG domain-containing protein</fullName>
    </recommendedName>
</protein>
<evidence type="ECO:0000259" key="2">
    <source>
        <dbReference type="Pfam" id="PF02179"/>
    </source>
</evidence>
<organism evidence="3 4">
    <name type="scientific">Taxus chinensis</name>
    <name type="common">Chinese yew</name>
    <name type="synonym">Taxus wallichiana var. chinensis</name>
    <dbReference type="NCBI Taxonomy" id="29808"/>
    <lineage>
        <taxon>Eukaryota</taxon>
        <taxon>Viridiplantae</taxon>
        <taxon>Streptophyta</taxon>
        <taxon>Embryophyta</taxon>
        <taxon>Tracheophyta</taxon>
        <taxon>Spermatophyta</taxon>
        <taxon>Pinopsida</taxon>
        <taxon>Pinidae</taxon>
        <taxon>Conifers II</taxon>
        <taxon>Cupressales</taxon>
        <taxon>Taxaceae</taxon>
        <taxon>Taxus</taxon>
    </lineage>
</organism>
<dbReference type="EMBL" id="JAHRHJ020000001">
    <property type="protein sequence ID" value="KAH9328078.1"/>
    <property type="molecule type" value="Genomic_DNA"/>
</dbReference>
<reference evidence="3 4" key="1">
    <citation type="journal article" date="2021" name="Nat. Plants">
        <title>The Taxus genome provides insights into paclitaxel biosynthesis.</title>
        <authorList>
            <person name="Xiong X."/>
            <person name="Gou J."/>
            <person name="Liao Q."/>
            <person name="Li Y."/>
            <person name="Zhou Q."/>
            <person name="Bi G."/>
            <person name="Li C."/>
            <person name="Du R."/>
            <person name="Wang X."/>
            <person name="Sun T."/>
            <person name="Guo L."/>
            <person name="Liang H."/>
            <person name="Lu P."/>
            <person name="Wu Y."/>
            <person name="Zhang Z."/>
            <person name="Ro D.K."/>
            <person name="Shang Y."/>
            <person name="Huang S."/>
            <person name="Yan J."/>
        </authorList>
    </citation>
    <scope>NUCLEOTIDE SEQUENCE [LARGE SCALE GENOMIC DNA]</scope>
    <source>
        <strain evidence="3">Ta-2019</strain>
    </source>
</reference>
<gene>
    <name evidence="3" type="ORF">KI387_000186</name>
</gene>
<dbReference type="GO" id="GO:0009506">
    <property type="term" value="C:plasmodesma"/>
    <property type="evidence" value="ECO:0007669"/>
    <property type="project" value="TreeGrafter"/>
</dbReference>
<sequence length="373" mass="43188">MNGCRSVEYYYSSPWVETHHRIIQKPSPMWFLKSDIDFALTCFEPSLFEDFFFSSKNKWLTQMDESCFSSPFKAIERGLAKEMWTSKTIRKQTHGDYSYVAEIQYKQDHVLHDLADRVAAMEIALNKLTKSPIPSPNGTINKSFKKEWQTENGGKAKFSYKYEAKSPSEGELKTIKTEKFKLSKSTKPQESQIRIIPVEEEDANNHMEAEASRKIQSAFARKRAATAQEKGKQKELSPMDAALIIQARFREYLVHRSETLRSLRDLAVAKAKLKELRSLFTNYAYRRHLCRDSEEKQRFSEKIIVLLLTVDSIPGSDHLVREARRSMIQELESMLDTIDPQSNKGSCSKKRRFDLPEHGPVHKEMEMEVADVV</sequence>
<name>A0AA38GTS2_TAXCH</name>
<dbReference type="AlphaFoldDB" id="A0AA38GTS2"/>
<dbReference type="PANTHER" id="PTHR33322:SF3">
    <property type="entry name" value="BAG FAMILY MOLECULAR CHAPERONE REGULATOR 7"/>
    <property type="match status" value="1"/>
</dbReference>
<dbReference type="Proteomes" id="UP000824469">
    <property type="component" value="Unassembled WGS sequence"/>
</dbReference>
<accession>A0AA38GTS2</accession>
<evidence type="ECO:0000313" key="4">
    <source>
        <dbReference type="Proteomes" id="UP000824469"/>
    </source>
</evidence>
<dbReference type="Pfam" id="PF02179">
    <property type="entry name" value="BAG"/>
    <property type="match status" value="1"/>
</dbReference>
<dbReference type="SUPFAM" id="SSF63491">
    <property type="entry name" value="BAG domain"/>
    <property type="match status" value="1"/>
</dbReference>
<dbReference type="OMA" id="THKRIFE"/>
<evidence type="ECO:0000313" key="3">
    <source>
        <dbReference type="EMBL" id="KAH9328078.1"/>
    </source>
</evidence>
<dbReference type="GO" id="GO:0006457">
    <property type="term" value="P:protein folding"/>
    <property type="evidence" value="ECO:0007669"/>
    <property type="project" value="TreeGrafter"/>
</dbReference>
<feature type="domain" description="BAG" evidence="2">
    <location>
        <begin position="287"/>
        <end position="339"/>
    </location>
</feature>